<feature type="non-terminal residue" evidence="2">
    <location>
        <position position="134"/>
    </location>
</feature>
<evidence type="ECO:0000313" key="2">
    <source>
        <dbReference type="EMBL" id="REQ56536.1"/>
    </source>
</evidence>
<name>A0ABD7HEG7_MYCTX</name>
<dbReference type="SUPFAM" id="SSF140459">
    <property type="entry name" value="PE/PPE dimer-like"/>
    <property type="match status" value="1"/>
</dbReference>
<reference evidence="2 3" key="1">
    <citation type="journal article" date="2017" name="N. Engl. J. Med.">
        <title>Transmission of Extensively Drug-Resistant Tuberculosis in South Africa.</title>
        <authorList>
            <person name="Shah N.S."/>
            <person name="Auld S.C."/>
            <person name="Brust J.C."/>
            <person name="Mathema B."/>
            <person name="Ismail N."/>
            <person name="Moodley P."/>
            <person name="Mlisana K."/>
            <person name="Allana S."/>
            <person name="Campbell A."/>
            <person name="Mthiyane T."/>
            <person name="Morris N."/>
            <person name="Mpangase P."/>
            <person name="van der Meulen H."/>
            <person name="Omar S.V."/>
            <person name="Brown T.S."/>
            <person name="Narechania A."/>
            <person name="Shaskina E."/>
            <person name="Kapwata T."/>
            <person name="Kreiswirth B."/>
            <person name="Gandhi N.R."/>
        </authorList>
    </citation>
    <scope>NUCLEOTIDE SEQUENCE [LARGE SCALE GENOMIC DNA]</scope>
    <source>
        <strain evidence="2 3">32301_S10</strain>
    </source>
</reference>
<evidence type="ECO:0000259" key="1">
    <source>
        <dbReference type="Pfam" id="PF00934"/>
    </source>
</evidence>
<dbReference type="EMBL" id="QTBD01000034">
    <property type="protein sequence ID" value="REQ56536.1"/>
    <property type="molecule type" value="Genomic_DNA"/>
</dbReference>
<protein>
    <submittedName>
        <fullName evidence="2">PE family protein</fullName>
    </submittedName>
</protein>
<proteinExistence type="predicted"/>
<accession>A0ABD7HEG7</accession>
<evidence type="ECO:0000313" key="3">
    <source>
        <dbReference type="Proteomes" id="UP000256381"/>
    </source>
</evidence>
<sequence length="134" mass="12534">MSWVMVSPELVVAAAADLAGIGSAISSANAAAAVNTTGLLTAGADEVSTAIAALFGAQGQAYQAASAQAAAFYAQFVQALSAGGGAYAAAEAAAVSPLLAPINAQFVAATGRPLIGNGANGAPGTGANGGPGGW</sequence>
<dbReference type="InterPro" id="IPR000084">
    <property type="entry name" value="PE-PGRS_N"/>
</dbReference>
<dbReference type="Gene3D" id="1.10.287.850">
    <property type="entry name" value="HP0062-like domain"/>
    <property type="match status" value="1"/>
</dbReference>
<organism evidence="2 3">
    <name type="scientific">Mycobacterium tuberculosis</name>
    <dbReference type="NCBI Taxonomy" id="1773"/>
    <lineage>
        <taxon>Bacteria</taxon>
        <taxon>Bacillati</taxon>
        <taxon>Actinomycetota</taxon>
        <taxon>Actinomycetes</taxon>
        <taxon>Mycobacteriales</taxon>
        <taxon>Mycobacteriaceae</taxon>
        <taxon>Mycobacterium</taxon>
        <taxon>Mycobacterium tuberculosis complex</taxon>
    </lineage>
</organism>
<comment type="caution">
    <text evidence="2">The sequence shown here is derived from an EMBL/GenBank/DDBJ whole genome shotgun (WGS) entry which is preliminary data.</text>
</comment>
<dbReference type="Proteomes" id="UP000256381">
    <property type="component" value="Unassembled WGS sequence"/>
</dbReference>
<dbReference type="RefSeq" id="WP_099179317.1">
    <property type="nucleotide sequence ID" value="NZ_QSXD01000341.1"/>
</dbReference>
<gene>
    <name evidence="2" type="ORF">DSJ38_02185</name>
</gene>
<dbReference type="Pfam" id="PF00934">
    <property type="entry name" value="PE"/>
    <property type="match status" value="1"/>
</dbReference>
<dbReference type="AlphaFoldDB" id="A0ABD7HEG7"/>
<dbReference type="InterPro" id="IPR038332">
    <property type="entry name" value="PPE_sf"/>
</dbReference>
<feature type="domain" description="PE" evidence="1">
    <location>
        <begin position="4"/>
        <end position="94"/>
    </location>
</feature>